<protein>
    <submittedName>
        <fullName evidence="1">Uncharacterized protein</fullName>
    </submittedName>
</protein>
<accession>A0ABN9G9J2</accession>
<comment type="caution">
    <text evidence="1">The sequence shown here is derived from an EMBL/GenBank/DDBJ whole genome shotgun (WGS) entry which is preliminary data.</text>
</comment>
<feature type="non-terminal residue" evidence="1">
    <location>
        <position position="77"/>
    </location>
</feature>
<proteinExistence type="predicted"/>
<organism evidence="1 2">
    <name type="scientific">Staurois parvus</name>
    <dbReference type="NCBI Taxonomy" id="386267"/>
    <lineage>
        <taxon>Eukaryota</taxon>
        <taxon>Metazoa</taxon>
        <taxon>Chordata</taxon>
        <taxon>Craniata</taxon>
        <taxon>Vertebrata</taxon>
        <taxon>Euteleostomi</taxon>
        <taxon>Amphibia</taxon>
        <taxon>Batrachia</taxon>
        <taxon>Anura</taxon>
        <taxon>Neobatrachia</taxon>
        <taxon>Ranoidea</taxon>
        <taxon>Ranidae</taxon>
        <taxon>Staurois</taxon>
    </lineage>
</organism>
<dbReference type="Proteomes" id="UP001162483">
    <property type="component" value="Unassembled WGS sequence"/>
</dbReference>
<sequence length="77" mass="8439">MFDHSSRSTFVRSGTDVRREGLALSLHCISSQRCSIWLRSVPKSSSSTPNSLIHVFMDLALCTGAQSCQNRKGPSPN</sequence>
<reference evidence="1" key="1">
    <citation type="submission" date="2023-05" db="EMBL/GenBank/DDBJ databases">
        <authorList>
            <person name="Stuckert A."/>
        </authorList>
    </citation>
    <scope>NUCLEOTIDE SEQUENCE</scope>
</reference>
<gene>
    <name evidence="1" type="ORF">SPARVUS_LOCUS13718153</name>
</gene>
<dbReference type="EMBL" id="CATNWA010018225">
    <property type="protein sequence ID" value="CAI9606058.1"/>
    <property type="molecule type" value="Genomic_DNA"/>
</dbReference>
<evidence type="ECO:0000313" key="1">
    <source>
        <dbReference type="EMBL" id="CAI9606058.1"/>
    </source>
</evidence>
<name>A0ABN9G9J2_9NEOB</name>
<evidence type="ECO:0000313" key="2">
    <source>
        <dbReference type="Proteomes" id="UP001162483"/>
    </source>
</evidence>
<keyword evidence="2" id="KW-1185">Reference proteome</keyword>